<dbReference type="InterPro" id="IPR011701">
    <property type="entry name" value="MFS"/>
</dbReference>
<evidence type="ECO:0000313" key="10">
    <source>
        <dbReference type="Proteomes" id="UP000636458"/>
    </source>
</evidence>
<evidence type="ECO:0000256" key="6">
    <source>
        <dbReference type="ARBA" id="ARBA00023136"/>
    </source>
</evidence>
<feature type="transmembrane region" description="Helical" evidence="7">
    <location>
        <begin position="276"/>
        <end position="297"/>
    </location>
</feature>
<feature type="transmembrane region" description="Helical" evidence="7">
    <location>
        <begin position="309"/>
        <end position="328"/>
    </location>
</feature>
<feature type="transmembrane region" description="Helical" evidence="7">
    <location>
        <begin position="396"/>
        <end position="418"/>
    </location>
</feature>
<dbReference type="GO" id="GO:0005886">
    <property type="term" value="C:plasma membrane"/>
    <property type="evidence" value="ECO:0007669"/>
    <property type="project" value="UniProtKB-SubCell"/>
</dbReference>
<comment type="caution">
    <text evidence="9">The sequence shown here is derived from an EMBL/GenBank/DDBJ whole genome shotgun (WGS) entry which is preliminary data.</text>
</comment>
<feature type="transmembrane region" description="Helical" evidence="7">
    <location>
        <begin position="334"/>
        <end position="360"/>
    </location>
</feature>
<feature type="transmembrane region" description="Helical" evidence="7">
    <location>
        <begin position="242"/>
        <end position="264"/>
    </location>
</feature>
<dbReference type="PANTHER" id="PTHR23517:SF13">
    <property type="entry name" value="MAJOR FACILITATOR SUPERFAMILY MFS_1"/>
    <property type="match status" value="1"/>
</dbReference>
<protein>
    <submittedName>
        <fullName evidence="9">MFS transporter</fullName>
    </submittedName>
</protein>
<feature type="transmembrane region" description="Helical" evidence="7">
    <location>
        <begin position="67"/>
        <end position="90"/>
    </location>
</feature>
<reference evidence="9" key="1">
    <citation type="submission" date="2021-01" db="EMBL/GenBank/DDBJ databases">
        <title>Lacisediminihabitans sp. nov. strain G11-30, isolated from Antarctic Soil.</title>
        <authorList>
            <person name="Li J."/>
        </authorList>
    </citation>
    <scope>NUCLEOTIDE SEQUENCE</scope>
    <source>
        <strain evidence="9">G11-30</strain>
    </source>
</reference>
<sequence>MTSLLPPSTDAVPTVLTSAVPTPAARVRGRRAHGAGFWIIAAVFLTVMAFSTIPTPLYSLYQARDGFATFLLTVIFAVYAVGVIASLYLAGHISDWLGRRRIILIAVLIELVAAVLFLVWPSVPGLLVARFISGVGVGALTATATAHLSELRAVSRPEEGGRFSSTVSTFVNNGGLALGPLIAGFIAQWIAGPLQVPYVLFIVLLALAALALSLVPETVEKQEERRAYAPQRMSLPRESRGAFWSAAIAALSAFAIFGLFTSLAPSFLAGTLHETSHFVAGLATFSVFGAAAVAQLLTSRMSLVSQVRLAATFMAVGLAALSAGALLANLPLFIVAGIVAGAGVGVQFRSSVAVAASLALPPRRGEVMAALFLVAYIGLTVPVLLVGLALAFLPSAAVLVGFSVVVIVLAVGSSLAMARRNA</sequence>
<name>A0A934SJ40_9MICO</name>
<evidence type="ECO:0000259" key="8">
    <source>
        <dbReference type="PROSITE" id="PS50850"/>
    </source>
</evidence>
<dbReference type="InterPro" id="IPR036259">
    <property type="entry name" value="MFS_trans_sf"/>
</dbReference>
<keyword evidence="3" id="KW-1003">Cell membrane</keyword>
<dbReference type="Proteomes" id="UP000636458">
    <property type="component" value="Unassembled WGS sequence"/>
</dbReference>
<dbReference type="EMBL" id="JAEPES010000002">
    <property type="protein sequence ID" value="MBK4347586.1"/>
    <property type="molecule type" value="Genomic_DNA"/>
</dbReference>
<comment type="subcellular location">
    <subcellularLocation>
        <location evidence="1">Cell membrane</location>
        <topology evidence="1">Multi-pass membrane protein</topology>
    </subcellularLocation>
</comment>
<evidence type="ECO:0000313" key="9">
    <source>
        <dbReference type="EMBL" id="MBK4347586.1"/>
    </source>
</evidence>
<evidence type="ECO:0000256" key="4">
    <source>
        <dbReference type="ARBA" id="ARBA00022692"/>
    </source>
</evidence>
<dbReference type="GO" id="GO:0022857">
    <property type="term" value="F:transmembrane transporter activity"/>
    <property type="evidence" value="ECO:0007669"/>
    <property type="project" value="InterPro"/>
</dbReference>
<dbReference type="Gene3D" id="1.20.1250.20">
    <property type="entry name" value="MFS general substrate transporter like domains"/>
    <property type="match status" value="1"/>
</dbReference>
<gene>
    <name evidence="9" type="ORF">IV501_08065</name>
</gene>
<proteinExistence type="predicted"/>
<feature type="transmembrane region" description="Helical" evidence="7">
    <location>
        <begin position="367"/>
        <end position="390"/>
    </location>
</feature>
<evidence type="ECO:0000256" key="5">
    <source>
        <dbReference type="ARBA" id="ARBA00022989"/>
    </source>
</evidence>
<accession>A0A934SJ40</accession>
<dbReference type="SUPFAM" id="SSF103473">
    <property type="entry name" value="MFS general substrate transporter"/>
    <property type="match status" value="1"/>
</dbReference>
<feature type="transmembrane region" description="Helical" evidence="7">
    <location>
        <begin position="127"/>
        <end position="149"/>
    </location>
</feature>
<dbReference type="InterPro" id="IPR020846">
    <property type="entry name" value="MFS_dom"/>
</dbReference>
<dbReference type="PROSITE" id="PS50850">
    <property type="entry name" value="MFS"/>
    <property type="match status" value="1"/>
</dbReference>
<evidence type="ECO:0000256" key="1">
    <source>
        <dbReference type="ARBA" id="ARBA00004651"/>
    </source>
</evidence>
<feature type="domain" description="Major facilitator superfamily (MFS) profile" evidence="8">
    <location>
        <begin position="35"/>
        <end position="421"/>
    </location>
</feature>
<feature type="transmembrane region" description="Helical" evidence="7">
    <location>
        <begin position="170"/>
        <end position="190"/>
    </location>
</feature>
<keyword evidence="2" id="KW-0813">Transport</keyword>
<keyword evidence="10" id="KW-1185">Reference proteome</keyword>
<feature type="transmembrane region" description="Helical" evidence="7">
    <location>
        <begin position="102"/>
        <end position="121"/>
    </location>
</feature>
<feature type="transmembrane region" description="Helical" evidence="7">
    <location>
        <begin position="196"/>
        <end position="215"/>
    </location>
</feature>
<evidence type="ECO:0000256" key="2">
    <source>
        <dbReference type="ARBA" id="ARBA00022448"/>
    </source>
</evidence>
<keyword evidence="5 7" id="KW-1133">Transmembrane helix</keyword>
<dbReference type="InterPro" id="IPR050171">
    <property type="entry name" value="MFS_Transporters"/>
</dbReference>
<evidence type="ECO:0000256" key="7">
    <source>
        <dbReference type="SAM" id="Phobius"/>
    </source>
</evidence>
<dbReference type="AlphaFoldDB" id="A0A934SJ40"/>
<evidence type="ECO:0000256" key="3">
    <source>
        <dbReference type="ARBA" id="ARBA00022475"/>
    </source>
</evidence>
<feature type="transmembrane region" description="Helical" evidence="7">
    <location>
        <begin position="35"/>
        <end position="61"/>
    </location>
</feature>
<keyword evidence="6 7" id="KW-0472">Membrane</keyword>
<dbReference type="PANTHER" id="PTHR23517">
    <property type="entry name" value="RESISTANCE PROTEIN MDTM, PUTATIVE-RELATED-RELATED"/>
    <property type="match status" value="1"/>
</dbReference>
<organism evidence="9 10">
    <name type="scientific">Lacisediminihabitans changchengi</name>
    <dbReference type="NCBI Taxonomy" id="2787634"/>
    <lineage>
        <taxon>Bacteria</taxon>
        <taxon>Bacillati</taxon>
        <taxon>Actinomycetota</taxon>
        <taxon>Actinomycetes</taxon>
        <taxon>Micrococcales</taxon>
        <taxon>Microbacteriaceae</taxon>
        <taxon>Lacisediminihabitans</taxon>
    </lineage>
</organism>
<dbReference type="RefSeq" id="WP_200555982.1">
    <property type="nucleotide sequence ID" value="NZ_JAEPES010000002.1"/>
</dbReference>
<keyword evidence="4 7" id="KW-0812">Transmembrane</keyword>
<dbReference type="Pfam" id="PF07690">
    <property type="entry name" value="MFS_1"/>
    <property type="match status" value="1"/>
</dbReference>